<protein>
    <submittedName>
        <fullName evidence="3">PhzF family phenazine biosynthesis isomerase</fullName>
    </submittedName>
</protein>
<dbReference type="NCBIfam" id="TIGR00654">
    <property type="entry name" value="PhzF_family"/>
    <property type="match status" value="1"/>
</dbReference>
<dbReference type="GO" id="GO:0016853">
    <property type="term" value="F:isomerase activity"/>
    <property type="evidence" value="ECO:0007669"/>
    <property type="project" value="UniProtKB-KW"/>
</dbReference>
<dbReference type="AlphaFoldDB" id="A0A3S1B2R7"/>
<dbReference type="InterPro" id="IPR003719">
    <property type="entry name" value="Phenazine_PhzF-like"/>
</dbReference>
<proteinExistence type="inferred from homology"/>
<accession>A0A3S1B2R7</accession>
<dbReference type="PANTHER" id="PTHR13774:SF39">
    <property type="entry name" value="BIOSYNTHESIS PROTEIN, PUTATIVE-RELATED"/>
    <property type="match status" value="1"/>
</dbReference>
<dbReference type="EMBL" id="RIAR02000001">
    <property type="protein sequence ID" value="NSL86879.1"/>
    <property type="molecule type" value="Genomic_DNA"/>
</dbReference>
<evidence type="ECO:0000313" key="4">
    <source>
        <dbReference type="Proteomes" id="UP000281028"/>
    </source>
</evidence>
<organism evidence="3 4">
    <name type="scientific">Chitinophaga solisilvae</name>
    <dbReference type="NCBI Taxonomy" id="1233460"/>
    <lineage>
        <taxon>Bacteria</taxon>
        <taxon>Pseudomonadati</taxon>
        <taxon>Bacteroidota</taxon>
        <taxon>Chitinophagia</taxon>
        <taxon>Chitinophagales</taxon>
        <taxon>Chitinophagaceae</taxon>
        <taxon>Chitinophaga</taxon>
    </lineage>
</organism>
<dbReference type="OrthoDB" id="9788221at2"/>
<gene>
    <name evidence="3" type="ORF">ECE50_008560</name>
</gene>
<keyword evidence="2 3" id="KW-0413">Isomerase</keyword>
<dbReference type="Pfam" id="PF02567">
    <property type="entry name" value="PhzC-PhzF"/>
    <property type="match status" value="1"/>
</dbReference>
<dbReference type="SUPFAM" id="SSF54506">
    <property type="entry name" value="Diaminopimelate epimerase-like"/>
    <property type="match status" value="1"/>
</dbReference>
<dbReference type="GO" id="GO:0005737">
    <property type="term" value="C:cytoplasm"/>
    <property type="evidence" value="ECO:0007669"/>
    <property type="project" value="TreeGrafter"/>
</dbReference>
<keyword evidence="4" id="KW-1185">Reference proteome</keyword>
<name>A0A3S1B2R7_9BACT</name>
<comment type="caution">
    <text evidence="3">The sequence shown here is derived from an EMBL/GenBank/DDBJ whole genome shotgun (WGS) entry which is preliminary data.</text>
</comment>
<dbReference type="Gene3D" id="3.10.310.10">
    <property type="entry name" value="Diaminopimelate Epimerase, Chain A, domain 1"/>
    <property type="match status" value="2"/>
</dbReference>
<dbReference type="PIRSF" id="PIRSF016184">
    <property type="entry name" value="PhzC_PhzF"/>
    <property type="match status" value="1"/>
</dbReference>
<evidence type="ECO:0000256" key="2">
    <source>
        <dbReference type="ARBA" id="ARBA00023235"/>
    </source>
</evidence>
<evidence type="ECO:0000313" key="3">
    <source>
        <dbReference type="EMBL" id="NSL86879.1"/>
    </source>
</evidence>
<dbReference type="Proteomes" id="UP000281028">
    <property type="component" value="Unassembled WGS sequence"/>
</dbReference>
<reference evidence="3" key="1">
    <citation type="submission" date="2020-05" db="EMBL/GenBank/DDBJ databases">
        <title>Chitinophaga laudate sp. nov., isolated from a tropical peat swamp.</title>
        <authorList>
            <person name="Goh C.B.S."/>
            <person name="Lee M.S."/>
            <person name="Parimannan S."/>
            <person name="Pasbakhsh P."/>
            <person name="Yule C.M."/>
            <person name="Rajandas H."/>
            <person name="Loke S."/>
            <person name="Croft L."/>
            <person name="Tan J.B.L."/>
        </authorList>
    </citation>
    <scope>NUCLEOTIDE SEQUENCE</scope>
    <source>
        <strain evidence="3">Mgbs1</strain>
    </source>
</reference>
<dbReference type="PANTHER" id="PTHR13774">
    <property type="entry name" value="PHENAZINE BIOSYNTHESIS PROTEIN"/>
    <property type="match status" value="1"/>
</dbReference>
<sequence>MKVYIVNAFTRDNAGGSPTGVVADASGLSGAEMQAIARQTGVSHTAFVTAGSSPEATVSIRFFTPGEEILNCGHGTIAAHYVRAVQLQLQGDHIIYQQANAGLQQVIIRQQGTQLFIYLQQNQIQFTDVLPVVKDRLLAVTGLLETELAAGFPVVMASPGANRFLVGLHSRERLYDINPDFSQLRQLCDENQALGCFVWHLSGNDASARMFAPSIGVNEDIINGNSSGCLGAYLLQRQGLEQLDLAVYQGEPQHCPGVVNVQVKKNGAACDTLIGGTAAITGEILL</sequence>
<evidence type="ECO:0000256" key="1">
    <source>
        <dbReference type="ARBA" id="ARBA00008270"/>
    </source>
</evidence>
<comment type="similarity">
    <text evidence="1">Belongs to the PhzF family.</text>
</comment>